<dbReference type="Gene3D" id="3.30.1540.10">
    <property type="entry name" value="formyl-coa transferase, domain 3"/>
    <property type="match status" value="1"/>
</dbReference>
<comment type="caution">
    <text evidence="2">The sequence shown here is derived from an EMBL/GenBank/DDBJ whole genome shotgun (WGS) entry which is preliminary data.</text>
</comment>
<evidence type="ECO:0000256" key="1">
    <source>
        <dbReference type="ARBA" id="ARBA00022679"/>
    </source>
</evidence>
<dbReference type="SUPFAM" id="SSF89796">
    <property type="entry name" value="CoA-transferase family III (CaiB/BaiF)"/>
    <property type="match status" value="1"/>
</dbReference>
<keyword evidence="3" id="KW-1185">Reference proteome</keyword>
<dbReference type="GO" id="GO:0008410">
    <property type="term" value="F:CoA-transferase activity"/>
    <property type="evidence" value="ECO:0007669"/>
    <property type="project" value="TreeGrafter"/>
</dbReference>
<sequence>MAEGPLSGVKLVEYCSSVAGSYCAKLFADLGAEVIKVEKPEGDEARKKGPFLDDKPDPELSGLFLYHNTNKLGVTLNLNSPTGRVMFKKLVTDADILIEDRAPGEMAKLGLGYEVLKQLNPSLIMASITPFGQDGPYRDYKAYDVNVYHASGAGYVLPANSPNADREPVKGGGMVAECDAGVCASVSILGALYWRNAGGTGQYIDISKQEAEMALERMNIVRYYELGKSPTRVKINRLRDTLLLCRDGGYVKVVVHPDKQWNGLVEAMGNPEWAKDEKFSNHKKREANFEALTACLSEEAAKYDSEELFSKIQEKGTACAPICSAEQVFNSPQTKARDFYVEIDHPASGALMYPGLPFKLSKTAPRHNHGAPLLGQHNEEVYGNRLGYSKEDLAKFREAGVI</sequence>
<dbReference type="InterPro" id="IPR050483">
    <property type="entry name" value="CoA-transferase_III_domain"/>
</dbReference>
<dbReference type="Proteomes" id="UP000293142">
    <property type="component" value="Unassembled WGS sequence"/>
</dbReference>
<dbReference type="InterPro" id="IPR003673">
    <property type="entry name" value="CoA-Trfase_fam_III"/>
</dbReference>
<reference evidence="2 3" key="1">
    <citation type="submission" date="2019-02" db="EMBL/GenBank/DDBJ databases">
        <title>Paenibacillus sp. nov., isolated from surface-sterilized tissue of Thalictrum simplex L.</title>
        <authorList>
            <person name="Tuo L."/>
        </authorList>
    </citation>
    <scope>NUCLEOTIDE SEQUENCE [LARGE SCALE GENOMIC DNA]</scope>
    <source>
        <strain evidence="2 3">N2SHLJ1</strain>
    </source>
</reference>
<name>A0A4Q9DN70_9BACL</name>
<evidence type="ECO:0000313" key="3">
    <source>
        <dbReference type="Proteomes" id="UP000293142"/>
    </source>
</evidence>
<evidence type="ECO:0000313" key="2">
    <source>
        <dbReference type="EMBL" id="TBL76304.1"/>
    </source>
</evidence>
<dbReference type="AlphaFoldDB" id="A0A4Q9DN70"/>
<accession>A0A4Q9DN70</accession>
<dbReference type="RefSeq" id="WP_131015211.1">
    <property type="nucleotide sequence ID" value="NZ_SIRE01000014.1"/>
</dbReference>
<protein>
    <submittedName>
        <fullName evidence="2">CoA transferase</fullName>
    </submittedName>
</protein>
<dbReference type="OrthoDB" id="9797653at2"/>
<dbReference type="EMBL" id="SIRE01000014">
    <property type="protein sequence ID" value="TBL76304.1"/>
    <property type="molecule type" value="Genomic_DNA"/>
</dbReference>
<dbReference type="Gene3D" id="3.40.50.10540">
    <property type="entry name" value="Crotonobetainyl-coa:carnitine coa-transferase, domain 1"/>
    <property type="match status" value="1"/>
</dbReference>
<keyword evidence="1 2" id="KW-0808">Transferase</keyword>
<dbReference type="PANTHER" id="PTHR48207">
    <property type="entry name" value="SUCCINATE--HYDROXYMETHYLGLUTARATE COA-TRANSFERASE"/>
    <property type="match status" value="1"/>
</dbReference>
<organism evidence="2 3">
    <name type="scientific">Paenibacillus thalictri</name>
    <dbReference type="NCBI Taxonomy" id="2527873"/>
    <lineage>
        <taxon>Bacteria</taxon>
        <taxon>Bacillati</taxon>
        <taxon>Bacillota</taxon>
        <taxon>Bacilli</taxon>
        <taxon>Bacillales</taxon>
        <taxon>Paenibacillaceae</taxon>
        <taxon>Paenibacillus</taxon>
    </lineage>
</organism>
<dbReference type="Pfam" id="PF02515">
    <property type="entry name" value="CoA_transf_3"/>
    <property type="match status" value="1"/>
</dbReference>
<dbReference type="InterPro" id="IPR023606">
    <property type="entry name" value="CoA-Trfase_III_dom_1_sf"/>
</dbReference>
<dbReference type="PANTHER" id="PTHR48207:SF3">
    <property type="entry name" value="SUCCINATE--HYDROXYMETHYLGLUTARATE COA-TRANSFERASE"/>
    <property type="match status" value="1"/>
</dbReference>
<proteinExistence type="predicted"/>
<gene>
    <name evidence="2" type="ORF">EYB31_20120</name>
</gene>
<dbReference type="InterPro" id="IPR044855">
    <property type="entry name" value="CoA-Trfase_III_dom3_sf"/>
</dbReference>